<dbReference type="EMBL" id="DSVI01000006">
    <property type="protein sequence ID" value="HGT47397.1"/>
    <property type="molecule type" value="Genomic_DNA"/>
</dbReference>
<reference evidence="1" key="1">
    <citation type="journal article" date="2020" name="mSystems">
        <title>Genome- and Community-Level Interaction Insights into Carbon Utilization and Element Cycling Functions of Hydrothermarchaeota in Hydrothermal Sediment.</title>
        <authorList>
            <person name="Zhou Z."/>
            <person name="Liu Y."/>
            <person name="Xu W."/>
            <person name="Pan J."/>
            <person name="Luo Z.H."/>
            <person name="Li M."/>
        </authorList>
    </citation>
    <scope>NUCLEOTIDE SEQUENCE [LARGE SCALE GENOMIC DNA]</scope>
    <source>
        <strain evidence="1">SpSt-500</strain>
    </source>
</reference>
<comment type="caution">
    <text evidence="1">The sequence shown here is derived from an EMBL/GenBank/DDBJ whole genome shotgun (WGS) entry which is preliminary data.</text>
</comment>
<dbReference type="Pfam" id="PF16277">
    <property type="entry name" value="DUF4926"/>
    <property type="match status" value="1"/>
</dbReference>
<sequence length="82" mass="9500">MKEIKLFDLVSLKENVANPPLFKGMIGTVIHIYKPNRLYEVEFITKEGESFISVVLENFQLVSLEEFDMKSINEITFFGVKI</sequence>
<dbReference type="InterPro" id="IPR032568">
    <property type="entry name" value="DUF4926"/>
</dbReference>
<evidence type="ECO:0000313" key="1">
    <source>
        <dbReference type="EMBL" id="HGT47397.1"/>
    </source>
</evidence>
<accession>A0A832G7G0</accession>
<proteinExistence type="predicted"/>
<organism evidence="1">
    <name type="scientific">Ignavibacterium album</name>
    <dbReference type="NCBI Taxonomy" id="591197"/>
    <lineage>
        <taxon>Bacteria</taxon>
        <taxon>Pseudomonadati</taxon>
        <taxon>Ignavibacteriota</taxon>
        <taxon>Ignavibacteria</taxon>
        <taxon>Ignavibacteriales</taxon>
        <taxon>Ignavibacteriaceae</taxon>
        <taxon>Ignavibacterium</taxon>
    </lineage>
</organism>
<name>A0A832G7G0_9BACT</name>
<protein>
    <submittedName>
        <fullName evidence="1">DUF4926 domain-containing protein</fullName>
    </submittedName>
</protein>
<gene>
    <name evidence="1" type="ORF">ENS56_05145</name>
</gene>
<dbReference type="AlphaFoldDB" id="A0A832G7G0"/>